<dbReference type="Pfam" id="PF03797">
    <property type="entry name" value="Autotransporter"/>
    <property type="match status" value="1"/>
</dbReference>
<evidence type="ECO:0000313" key="4">
    <source>
        <dbReference type="Proteomes" id="UP000886752"/>
    </source>
</evidence>
<protein>
    <submittedName>
        <fullName evidence="3">Autotransporter domain-containing protein</fullName>
    </submittedName>
</protein>
<organism evidence="3 4">
    <name type="scientific">Candidatus Desulfovibrio intestinipullorum</name>
    <dbReference type="NCBI Taxonomy" id="2838536"/>
    <lineage>
        <taxon>Bacteria</taxon>
        <taxon>Pseudomonadati</taxon>
        <taxon>Thermodesulfobacteriota</taxon>
        <taxon>Desulfovibrionia</taxon>
        <taxon>Desulfovibrionales</taxon>
        <taxon>Desulfovibrionaceae</taxon>
        <taxon>Desulfovibrio</taxon>
    </lineage>
</organism>
<dbReference type="AlphaFoldDB" id="A0A9D1PVN6"/>
<gene>
    <name evidence="3" type="ORF">H9894_04575</name>
</gene>
<evidence type="ECO:0000313" key="3">
    <source>
        <dbReference type="EMBL" id="HIW00445.1"/>
    </source>
</evidence>
<dbReference type="InterPro" id="IPR036709">
    <property type="entry name" value="Autotransporte_beta_dom_sf"/>
</dbReference>
<feature type="non-terminal residue" evidence="3">
    <location>
        <position position="1098"/>
    </location>
</feature>
<evidence type="ECO:0000256" key="1">
    <source>
        <dbReference type="SAM" id="Phobius"/>
    </source>
</evidence>
<dbReference type="EMBL" id="DXHV01000048">
    <property type="protein sequence ID" value="HIW00445.1"/>
    <property type="molecule type" value="Genomic_DNA"/>
</dbReference>
<name>A0A9D1PVN6_9BACT</name>
<proteinExistence type="predicted"/>
<reference evidence="3" key="1">
    <citation type="journal article" date="2021" name="PeerJ">
        <title>Extensive microbial diversity within the chicken gut microbiome revealed by metagenomics and culture.</title>
        <authorList>
            <person name="Gilroy R."/>
            <person name="Ravi A."/>
            <person name="Getino M."/>
            <person name="Pursley I."/>
            <person name="Horton D.L."/>
            <person name="Alikhan N.F."/>
            <person name="Baker D."/>
            <person name="Gharbi K."/>
            <person name="Hall N."/>
            <person name="Watson M."/>
            <person name="Adriaenssens E.M."/>
            <person name="Foster-Nyarko E."/>
            <person name="Jarju S."/>
            <person name="Secka A."/>
            <person name="Antonio M."/>
            <person name="Oren A."/>
            <person name="Chaudhuri R.R."/>
            <person name="La Ragione R."/>
            <person name="Hildebrand F."/>
            <person name="Pallen M.J."/>
        </authorList>
    </citation>
    <scope>NUCLEOTIDE SEQUENCE</scope>
    <source>
        <strain evidence="3">ChiHecec2B26-446</strain>
    </source>
</reference>
<dbReference type="InterPro" id="IPR005546">
    <property type="entry name" value="Autotransporte_beta"/>
</dbReference>
<keyword evidence="1" id="KW-1133">Transmembrane helix</keyword>
<sequence length="1098" mass="112137">MKLTQGAIGNLVNRYRAVLRKCHLLNTFGSLAVAGMLIMGSAGMAQAAEPSEETAAVEMVVIDDVDAPGVEKYTGTSQTTLVFNDPTPSTFNKLASGFGAVQANYDVSVANLCTGVSNGAGTGIFAETTEPITVNVSGAGVITVEHVDVANNQTLALSGTLVLANVSGEGDNSELIIHDDGRVSVKDGGILDLSNATEIRVGSNENIQISAGGTLIIDADQIDKFKGAYLASGAVLNIESEEGTVLDAETLKNHFGTEALINTGSAAVDGLFGNENLEDGVIDYESVKGTSLSVANEKTKKSTVTDVVNNGTLSGGWKSAELVQDGSTLQVEKTLQLAGDTSESIDVVNGSIAVQGNATLILGDAGTSGQGTVAGDVTLGAASTLNVQGNGGKFTVEGSIGGQDGAAGTVLADGSTLSAAGTAEGAGAINVSTLSVKNGGTVQAGDSITVENAISEAAGSIVAQKDITVSNNAISKADNATLTLNAGGTITAGDIEATHVSAATLDAGSVTVDGGALNLKGTETDSTVKNLSLGNGTQANIEGTLNLENGGVLAVGSQSDVTGGTTLAAQTVNLNSGMLLIDPAWGEASSNVAVADLGAETGGAEDVMTLGGKVGVGQNSYLAIGTKDTAWLPGVAGSLSENGTKAALGLYKPVTIASGEALVVNGTLTGTSYADTGKPNSLYDAVNAAANKAIFAEKTLLVVNGKTINGKTAAITFEAATPGTLVVEQGAKLLITDAAHGQKYTIVANVDEAKLQLNGWKKSTSTDMLSVGDAEWKDNAVVVSVTRNEASAIFPGLSGELAGAVNALYSGTPGVNSEHQGVRFLSRATDNFYLGADKGAAVEQMESAARMAFAAAVPQMTKMASDAATNSVVNRMGFANPENGSKAMNVEGQLVDEKALGLALWIAPLWSNQNGFGMEAGNLDYGYNANLGGVSLGADYTWASNFRAGLMFNIGGGYAQSSGDVYDTTNSMTFWGLGAYAGWKYENFAVMGDVSYTSTWNSVNQDVDARMGMSDLEADIQASAISAGLRGEYKFETSALDIIPHVGVRYMSINTWGYDVDNSAGTVLEGDGFQQNIWTFPVGVTFSKELEMNNDWYF</sequence>
<reference evidence="3" key="2">
    <citation type="submission" date="2021-04" db="EMBL/GenBank/DDBJ databases">
        <authorList>
            <person name="Gilroy R."/>
        </authorList>
    </citation>
    <scope>NUCLEOTIDE SEQUENCE</scope>
    <source>
        <strain evidence="3">ChiHecec2B26-446</strain>
    </source>
</reference>
<accession>A0A9D1PVN6</accession>
<comment type="caution">
    <text evidence="3">The sequence shown here is derived from an EMBL/GenBank/DDBJ whole genome shotgun (WGS) entry which is preliminary data.</text>
</comment>
<dbReference type="PROSITE" id="PS51208">
    <property type="entry name" value="AUTOTRANSPORTER"/>
    <property type="match status" value="1"/>
</dbReference>
<feature type="transmembrane region" description="Helical" evidence="1">
    <location>
        <begin position="24"/>
        <end position="45"/>
    </location>
</feature>
<feature type="domain" description="Autotransporter" evidence="2">
    <location>
        <begin position="897"/>
        <end position="1098"/>
    </location>
</feature>
<dbReference type="Proteomes" id="UP000886752">
    <property type="component" value="Unassembled WGS sequence"/>
</dbReference>
<dbReference type="Gene3D" id="2.40.128.130">
    <property type="entry name" value="Autotransporter beta-domain"/>
    <property type="match status" value="1"/>
</dbReference>
<keyword evidence="1" id="KW-0472">Membrane</keyword>
<dbReference type="SUPFAM" id="SSF103515">
    <property type="entry name" value="Autotransporter"/>
    <property type="match status" value="1"/>
</dbReference>
<evidence type="ECO:0000259" key="2">
    <source>
        <dbReference type="PROSITE" id="PS51208"/>
    </source>
</evidence>
<keyword evidence="1" id="KW-0812">Transmembrane</keyword>